<dbReference type="Pfam" id="PF13689">
    <property type="entry name" value="DUF4154"/>
    <property type="match status" value="1"/>
</dbReference>
<dbReference type="Gene3D" id="3.40.50.2300">
    <property type="match status" value="1"/>
</dbReference>
<dbReference type="RefSeq" id="WP_012137463.1">
    <property type="nucleotide sequence ID" value="NZ_KE007317.1"/>
</dbReference>
<organism evidence="1 2">
    <name type="scientific">Marinobacter lipolyticus SM19</name>
    <dbReference type="NCBI Taxonomy" id="1318628"/>
    <lineage>
        <taxon>Bacteria</taxon>
        <taxon>Pseudomonadati</taxon>
        <taxon>Pseudomonadota</taxon>
        <taxon>Gammaproteobacteria</taxon>
        <taxon>Pseudomonadales</taxon>
        <taxon>Marinobacteraceae</taxon>
        <taxon>Marinobacter</taxon>
    </lineage>
</organism>
<evidence type="ECO:0008006" key="3">
    <source>
        <dbReference type="Google" id="ProtNLM"/>
    </source>
</evidence>
<name>R8B1U0_9GAMM</name>
<dbReference type="AlphaFoldDB" id="R8B1U0"/>
<dbReference type="Proteomes" id="UP000016540">
    <property type="component" value="Unassembled WGS sequence"/>
</dbReference>
<dbReference type="InterPro" id="IPR025293">
    <property type="entry name" value="YfiR/HmsC-like"/>
</dbReference>
<reference evidence="1 2" key="1">
    <citation type="journal article" date="2013" name="Genome Announc.">
        <title>Draft Genome Sequence of the Moderately Halophilic Bacterium Marinobacter lipolyticus Strain SM19.</title>
        <authorList>
            <person name="Papke R.T."/>
            <person name="de la Haba R.R."/>
            <person name="Infante-Dominguez C."/>
            <person name="Perez D."/>
            <person name="Sanchez-Porro C."/>
            <person name="Lapierre P."/>
            <person name="Ventosa A."/>
        </authorList>
    </citation>
    <scope>NUCLEOTIDE SEQUENCE [LARGE SCALE GENOMIC DNA]</scope>
    <source>
        <strain evidence="1 2">SM19</strain>
    </source>
</reference>
<evidence type="ECO:0000313" key="1">
    <source>
        <dbReference type="EMBL" id="EON92537.1"/>
    </source>
</evidence>
<sequence>MRDHLKYFIFTILCLCLGLAPANGSIRSEYEVKAAFLYNFTRFVRWSQVVDSTAPLIVCVVGDDPFGELLDPLRGRKSQGRELQLRYPDSTFELTGCDVLYISQSQSRNLPELINLARQEGMLTVSDLPDFIRKGGMLGYVKKGNVIRFEINLKAATEAGLTINSRLLELAVRVLR</sequence>
<evidence type="ECO:0000313" key="2">
    <source>
        <dbReference type="Proteomes" id="UP000016540"/>
    </source>
</evidence>
<dbReference type="HOGENOM" id="CLU_093136_0_0_6"/>
<gene>
    <name evidence="1" type="ORF">MARLIPOL_07289</name>
</gene>
<accession>R8B1U0</accession>
<dbReference type="PATRIC" id="fig|1318628.3.peg.1459"/>
<dbReference type="EMBL" id="ASAD01000010">
    <property type="protein sequence ID" value="EON92537.1"/>
    <property type="molecule type" value="Genomic_DNA"/>
</dbReference>
<dbReference type="eggNOG" id="ENOG5032YBM">
    <property type="taxonomic scope" value="Bacteria"/>
</dbReference>
<dbReference type="STRING" id="1318628.MARLIPOL_07289"/>
<keyword evidence="2" id="KW-1185">Reference proteome</keyword>
<protein>
    <recommendedName>
        <fullName evidence="3">Transmembrane protein</fullName>
    </recommendedName>
</protein>
<proteinExistence type="predicted"/>
<comment type="caution">
    <text evidence="1">The sequence shown here is derived from an EMBL/GenBank/DDBJ whole genome shotgun (WGS) entry which is preliminary data.</text>
</comment>